<reference evidence="6 7" key="1">
    <citation type="submission" date="2025-05" db="UniProtKB">
        <authorList>
            <consortium name="RefSeq"/>
        </authorList>
    </citation>
    <scope>IDENTIFICATION</scope>
</reference>
<organism evidence="5 6">
    <name type="scientific">Salmo salar</name>
    <name type="common">Atlantic salmon</name>
    <dbReference type="NCBI Taxonomy" id="8030"/>
    <lineage>
        <taxon>Eukaryota</taxon>
        <taxon>Metazoa</taxon>
        <taxon>Chordata</taxon>
        <taxon>Craniata</taxon>
        <taxon>Vertebrata</taxon>
        <taxon>Euteleostomi</taxon>
        <taxon>Actinopterygii</taxon>
        <taxon>Neopterygii</taxon>
        <taxon>Teleostei</taxon>
        <taxon>Protacanthopterygii</taxon>
        <taxon>Salmoniformes</taxon>
        <taxon>Salmonidae</taxon>
        <taxon>Salmoninae</taxon>
        <taxon>Salmo</taxon>
    </lineage>
</organism>
<feature type="domain" description="FIIND" evidence="4">
    <location>
        <begin position="986"/>
        <end position="1260"/>
    </location>
</feature>
<dbReference type="Pfam" id="PF13553">
    <property type="entry name" value="FIIND"/>
    <property type="match status" value="1"/>
</dbReference>
<dbReference type="GeneID" id="106593679"/>
<dbReference type="Pfam" id="PF23679">
    <property type="entry name" value="UPA-FIIND"/>
    <property type="match status" value="1"/>
</dbReference>
<evidence type="ECO:0000259" key="3">
    <source>
        <dbReference type="PROSITE" id="PS50209"/>
    </source>
</evidence>
<evidence type="ECO:0000313" key="6">
    <source>
        <dbReference type="RefSeq" id="XP_045546158.1"/>
    </source>
</evidence>
<gene>
    <name evidence="6 7" type="primary">LOC106593679</name>
</gene>
<protein>
    <submittedName>
        <fullName evidence="6 7">Sterile alpha motif domain-containing protein 9-like isoform X1</fullName>
    </submittedName>
</protein>
<keyword evidence="5" id="KW-1185">Reference proteome</keyword>
<dbReference type="InterPro" id="IPR001315">
    <property type="entry name" value="CARD"/>
</dbReference>
<evidence type="ECO:0000256" key="1">
    <source>
        <dbReference type="ARBA" id="ARBA00004514"/>
    </source>
</evidence>
<dbReference type="RefSeq" id="XP_045546158.1">
    <property type="nucleotide sequence ID" value="XM_045690202.1"/>
</dbReference>
<dbReference type="InterPro" id="IPR011029">
    <property type="entry name" value="DEATH-like_dom_sf"/>
</dbReference>
<dbReference type="PANTHER" id="PTHR16155">
    <property type="entry name" value="DED DOMAIN-CONTAINING PROTEIN"/>
    <property type="match status" value="1"/>
</dbReference>
<evidence type="ECO:0000313" key="7">
    <source>
        <dbReference type="RefSeq" id="XP_045546159.1"/>
    </source>
</evidence>
<feature type="domain" description="CARD" evidence="3">
    <location>
        <begin position="1257"/>
        <end position="1348"/>
    </location>
</feature>
<dbReference type="SUPFAM" id="SSF47986">
    <property type="entry name" value="DEATH domain"/>
    <property type="match status" value="1"/>
</dbReference>
<accession>A0ABM3CHX7</accession>
<dbReference type="PANTHER" id="PTHR16155:SF18">
    <property type="entry name" value="STERILE ALPHA MOTIF DOMAIN-CONTAINING PROTEIN 9-LIKE"/>
    <property type="match status" value="1"/>
</dbReference>
<dbReference type="RefSeq" id="XP_045546159.1">
    <property type="nucleotide sequence ID" value="XM_045690203.1"/>
</dbReference>
<dbReference type="PROSITE" id="PS50209">
    <property type="entry name" value="CARD"/>
    <property type="match status" value="1"/>
</dbReference>
<dbReference type="PROSITE" id="PS51830">
    <property type="entry name" value="FIIND"/>
    <property type="match status" value="1"/>
</dbReference>
<evidence type="ECO:0000256" key="2">
    <source>
        <dbReference type="ARBA" id="ARBA00022490"/>
    </source>
</evidence>
<dbReference type="InterPro" id="IPR025307">
    <property type="entry name" value="FIIND_dom"/>
</dbReference>
<name>A0ABM3CHX7_SALSA</name>
<evidence type="ECO:0000259" key="4">
    <source>
        <dbReference type="PROSITE" id="PS51830"/>
    </source>
</evidence>
<dbReference type="Pfam" id="PF00619">
    <property type="entry name" value="CARD"/>
    <property type="match status" value="1"/>
</dbReference>
<evidence type="ECO:0000313" key="5">
    <source>
        <dbReference type="Proteomes" id="UP001652741"/>
    </source>
</evidence>
<proteinExistence type="predicted"/>
<dbReference type="Proteomes" id="UP001652741">
    <property type="component" value="Chromosome ssa11"/>
</dbReference>
<sequence>MAGKVIPTLSNAGGGVILMDSELMDSLSFLDVLSASEFEGEQIHPAVALKTESDFYKGTPPKWMNFYLADERANSDSSATPTGEEKEIEFIRRDGYEKLRELINLQRQGSWSVNSIKLLHQPGSGGTTLAMQILWDLRKELRCAVLVDPSSDKKDMGKQVQKDPLSDTRTIAKQVIELFATGGPENQNTVLLLQDNEHLRDHLQDFLIREITEQKISAKFPVVIILQCIRSASIIDDEEDESRTEADLLLKSRLSDKEKTSFVSKEKLIQRHHRDEMGKFHGFNIMQHNFNEEYMRKTFCSKEGKKITEYLQQNKVSRNTKLFAFLALVNSYVPGSYLLQSQCEAFLSHQDPFGVNLSFEKRMQPFSDLIVTFSRHGGEDKRVCIAHPVLAHQCVQLLADAGIARSSATLDFLQYLTRQQIQPSLLLFFKDMLTKRETTSNGQEIFSRLILDMEKHEGIPECANVLKTASETFKHDPFYPQSLARFYYIKMSDFTRAEIWAEKAKERVPTNSFIADTLGQVHKNHLYKQVSGKSGEKSGTRDILFWAEKAIKAFKQEEELAERESVNHMEGDSPTKMYHTFNNRGIFGYLQVANIVYNSLTNLNPKWRKLLTQEISAEHLSILSEDRKLMKYQTFITSLRGAVERKFYCFFESYLTYSEPRNWKDQTPYFQREIVDCFRKYSTAPSPKEDLPLKTLKEEMASTFPGLSSLNPNTNLSKITELWKIINKENPDDVNTACNYILANILQTNGPVASPEPTTLPQLRAILQKFMEKENTKLWTPEFYLLVLLLFWPEEAREGDVTNDIDLNKYVECMKQAFDNKYKKYLQSRELVPLFYLGKGAGLKRLVHKSSIDNICVHLKTGKSRTLNKTRGSAEIRDTCIQDHLLRVNGVVRVHKAFARMANKEIEICPQKQASVWKDGNISFYLGFNISGPVAFDIKYTMHTVGSGTNVQKQRDDAIRSEGTRMEESKTFNRGIPMGFKTSSHIHTPTLLTEPELKNIHPQLTKTHYRLQCPHAGLFQCMLTGLVFLMEREGEVLYRTVQWDDSLLHSTGRTPAGPLFSIECPQGSVRQLHLPHCEISSGKGFDSLSVVHVTGDSVEVLQPVRVTDSHAVMDITDLSLWGLVSSYFSSSVEGQVLLFHKPQLRKPTLNVHLLPVNVPVTEVEKLQRACKYIQIPSNCLLTCGEIYKLCCDSAEKNKIQPSEERFRRDYGPNYHPTFQVILEAGTEDVELRLLKRGDEEVWIRQVPLTDTVLIGGLEVRAVEQLRFVRCKFVEKVSEPTIKCLLDGLLQKKVVNNYEKDSVKVIAEKADKARAIIDMVLNKGTFACLTMKTLLCELDQCLSSELGLN</sequence>
<comment type="subcellular location">
    <subcellularLocation>
        <location evidence="1">Cytoplasm</location>
        <location evidence="1">Cytosol</location>
    </subcellularLocation>
</comment>
<keyword evidence="2" id="KW-0963">Cytoplasm</keyword>
<dbReference type="Gene3D" id="1.10.533.10">
    <property type="entry name" value="Death Domain, Fas"/>
    <property type="match status" value="1"/>
</dbReference>